<feature type="binding site" evidence="7 9">
    <location>
        <position position="92"/>
    </location>
    <ligand>
        <name>3-methyl-2-oxobutanoate</name>
        <dbReference type="ChEBI" id="CHEBI:11851"/>
    </ligand>
</feature>
<dbReference type="GO" id="GO:0005737">
    <property type="term" value="C:cytoplasm"/>
    <property type="evidence" value="ECO:0007669"/>
    <property type="project" value="UniProtKB-SubCell"/>
</dbReference>
<dbReference type="GO" id="GO:0032259">
    <property type="term" value="P:methylation"/>
    <property type="evidence" value="ECO:0007669"/>
    <property type="project" value="UniProtKB-KW"/>
</dbReference>
<dbReference type="InterPro" id="IPR015813">
    <property type="entry name" value="Pyrv/PenolPyrv_kinase-like_dom"/>
</dbReference>
<evidence type="ECO:0000256" key="4">
    <source>
        <dbReference type="ARBA" id="ARBA00022655"/>
    </source>
</evidence>
<accession>A0A1B7XA64</accession>
<comment type="function">
    <text evidence="6 7">Catalyzes the reversible reaction in which hydroxymethyl group from 5,10-methylenetetrahydrofolate is transferred onto alpha-ketoisovalerate to form ketopantoate.</text>
</comment>
<dbReference type="OrthoDB" id="9781789at2"/>
<comment type="cofactor">
    <cofactor evidence="7 10">
        <name>Mg(2+)</name>
        <dbReference type="ChEBI" id="CHEBI:18420"/>
    </cofactor>
    <text evidence="7 10">Binds 1 Mg(2+) ion per subunit.</text>
</comment>
<comment type="subunit">
    <text evidence="3 7">Homodecamer; pentamer of dimers.</text>
</comment>
<keyword evidence="7 10" id="KW-0479">Metal-binding</keyword>
<dbReference type="PANTHER" id="PTHR20881:SF0">
    <property type="entry name" value="3-METHYL-2-OXOBUTANOATE HYDROXYMETHYLTRANSFERASE"/>
    <property type="match status" value="1"/>
</dbReference>
<keyword evidence="12" id="KW-1185">Reference proteome</keyword>
<dbReference type="InterPro" id="IPR040442">
    <property type="entry name" value="Pyrv_kinase-like_dom_sf"/>
</dbReference>
<evidence type="ECO:0000256" key="8">
    <source>
        <dbReference type="PIRSR" id="PIRSR000388-1"/>
    </source>
</evidence>
<evidence type="ECO:0000256" key="1">
    <source>
        <dbReference type="ARBA" id="ARBA00005033"/>
    </source>
</evidence>
<dbReference type="UniPathway" id="UPA00028">
    <property type="reaction ID" value="UER00003"/>
</dbReference>
<reference evidence="11 12" key="1">
    <citation type="submission" date="2015-01" db="EMBL/GenBank/DDBJ databases">
        <title>Desulfovibrio sp. JC271 draft genome sequence.</title>
        <authorList>
            <person name="Shivani Y."/>
            <person name="Subhash Y."/>
            <person name="Sasikala C."/>
            <person name="Ramana C.V."/>
        </authorList>
    </citation>
    <scope>NUCLEOTIDE SEQUENCE [LARGE SCALE GENOMIC DNA]</scope>
    <source>
        <strain evidence="11 12">JC271</strain>
    </source>
</reference>
<evidence type="ECO:0000256" key="6">
    <source>
        <dbReference type="ARBA" id="ARBA00056497"/>
    </source>
</evidence>
<dbReference type="RefSeq" id="WP_066857220.1">
    <property type="nucleotide sequence ID" value="NZ_JXMS01000027.1"/>
</dbReference>
<feature type="active site" description="Proton acceptor" evidence="7 8">
    <location>
        <position position="191"/>
    </location>
</feature>
<evidence type="ECO:0000313" key="12">
    <source>
        <dbReference type="Proteomes" id="UP000091979"/>
    </source>
</evidence>
<dbReference type="Gene3D" id="3.20.20.60">
    <property type="entry name" value="Phosphoenolpyruvate-binding domains"/>
    <property type="match status" value="1"/>
</dbReference>
<dbReference type="Proteomes" id="UP000091979">
    <property type="component" value="Unassembled WGS sequence"/>
</dbReference>
<dbReference type="CDD" id="cd06557">
    <property type="entry name" value="KPHMT-like"/>
    <property type="match status" value="1"/>
</dbReference>
<dbReference type="PIRSF" id="PIRSF000388">
    <property type="entry name" value="Pantoate_hydroxy_MeTrfase"/>
    <property type="match status" value="1"/>
</dbReference>
<keyword evidence="7 10" id="KW-0460">Magnesium</keyword>
<keyword evidence="4 7" id="KW-0566">Pantothenate biosynthesis</keyword>
<evidence type="ECO:0000256" key="7">
    <source>
        <dbReference type="HAMAP-Rule" id="MF_00156"/>
    </source>
</evidence>
<organism evidence="11 12">
    <name type="scientific">Halodesulfovibrio spirochaetisodalis</name>
    <dbReference type="NCBI Taxonomy" id="1560234"/>
    <lineage>
        <taxon>Bacteria</taxon>
        <taxon>Pseudomonadati</taxon>
        <taxon>Thermodesulfobacteriota</taxon>
        <taxon>Desulfovibrionia</taxon>
        <taxon>Desulfovibrionales</taxon>
        <taxon>Desulfovibrionaceae</taxon>
        <taxon>Halodesulfovibrio</taxon>
    </lineage>
</organism>
<gene>
    <name evidence="7" type="primary">panB</name>
    <name evidence="11" type="ORF">SP90_13365</name>
</gene>
<feature type="binding site" evidence="7 10">
    <location>
        <position position="53"/>
    </location>
    <ligand>
        <name>Mg(2+)</name>
        <dbReference type="ChEBI" id="CHEBI:18420"/>
    </ligand>
</feature>
<keyword evidence="11" id="KW-0489">Methyltransferase</keyword>
<dbReference type="GO" id="GO:0003864">
    <property type="term" value="F:3-methyl-2-oxobutanoate hydroxymethyltransferase activity"/>
    <property type="evidence" value="ECO:0007669"/>
    <property type="project" value="UniProtKB-UniRule"/>
</dbReference>
<proteinExistence type="inferred from homology"/>
<dbReference type="FunFam" id="3.20.20.60:FF:000003">
    <property type="entry name" value="3-methyl-2-oxobutanoate hydroxymethyltransferase"/>
    <property type="match status" value="1"/>
</dbReference>
<dbReference type="NCBIfam" id="TIGR00222">
    <property type="entry name" value="panB"/>
    <property type="match status" value="1"/>
</dbReference>
<name>A0A1B7XA64_9BACT</name>
<evidence type="ECO:0000313" key="11">
    <source>
        <dbReference type="EMBL" id="OBQ46279.1"/>
    </source>
</evidence>
<protein>
    <recommendedName>
        <fullName evidence="7">3-methyl-2-oxobutanoate hydroxymethyltransferase</fullName>
        <ecNumber evidence="7">2.1.2.11</ecNumber>
    </recommendedName>
    <alternativeName>
        <fullName evidence="7">Ketopantoate hydroxymethyltransferase</fullName>
        <shortName evidence="7">KPHMT</shortName>
    </alternativeName>
</protein>
<dbReference type="GO" id="GO:0000287">
    <property type="term" value="F:magnesium ion binding"/>
    <property type="evidence" value="ECO:0007669"/>
    <property type="project" value="TreeGrafter"/>
</dbReference>
<feature type="binding site" evidence="7 10">
    <location>
        <position position="92"/>
    </location>
    <ligand>
        <name>Mg(2+)</name>
        <dbReference type="ChEBI" id="CHEBI:18420"/>
    </ligand>
</feature>
<evidence type="ECO:0000256" key="9">
    <source>
        <dbReference type="PIRSR" id="PIRSR000388-2"/>
    </source>
</evidence>
<feature type="binding site" evidence="7 9">
    <location>
        <begin position="53"/>
        <end position="54"/>
    </location>
    <ligand>
        <name>3-methyl-2-oxobutanoate</name>
        <dbReference type="ChEBI" id="CHEBI:11851"/>
    </ligand>
</feature>
<dbReference type="AlphaFoldDB" id="A0A1B7XA64"/>
<keyword evidence="7" id="KW-0963">Cytoplasm</keyword>
<keyword evidence="5 7" id="KW-0808">Transferase</keyword>
<dbReference type="Pfam" id="PF02548">
    <property type="entry name" value="Pantoate_transf"/>
    <property type="match status" value="1"/>
</dbReference>
<comment type="caution">
    <text evidence="11">The sequence shown here is derived from an EMBL/GenBank/DDBJ whole genome shotgun (WGS) entry which is preliminary data.</text>
</comment>
<evidence type="ECO:0000256" key="10">
    <source>
        <dbReference type="PIRSR" id="PIRSR000388-3"/>
    </source>
</evidence>
<dbReference type="NCBIfam" id="NF001452">
    <property type="entry name" value="PRK00311.1"/>
    <property type="match status" value="1"/>
</dbReference>
<evidence type="ECO:0000256" key="3">
    <source>
        <dbReference type="ARBA" id="ARBA00011424"/>
    </source>
</evidence>
<dbReference type="InterPro" id="IPR003700">
    <property type="entry name" value="Pantoate_hydroxy_MeTrfase"/>
</dbReference>
<evidence type="ECO:0000256" key="2">
    <source>
        <dbReference type="ARBA" id="ARBA00008676"/>
    </source>
</evidence>
<comment type="catalytic activity">
    <reaction evidence="7">
        <text>(6R)-5,10-methylene-5,6,7,8-tetrahydrofolate + 3-methyl-2-oxobutanoate + H2O = 2-dehydropantoate + (6S)-5,6,7,8-tetrahydrofolate</text>
        <dbReference type="Rhea" id="RHEA:11824"/>
        <dbReference type="ChEBI" id="CHEBI:11561"/>
        <dbReference type="ChEBI" id="CHEBI:11851"/>
        <dbReference type="ChEBI" id="CHEBI:15377"/>
        <dbReference type="ChEBI" id="CHEBI:15636"/>
        <dbReference type="ChEBI" id="CHEBI:57453"/>
        <dbReference type="EC" id="2.1.2.11"/>
    </reaction>
</comment>
<dbReference type="SUPFAM" id="SSF51621">
    <property type="entry name" value="Phosphoenolpyruvate/pyruvate domain"/>
    <property type="match status" value="1"/>
</dbReference>
<feature type="binding site" evidence="7 10">
    <location>
        <position position="124"/>
    </location>
    <ligand>
        <name>Mg(2+)</name>
        <dbReference type="ChEBI" id="CHEBI:18420"/>
    </ligand>
</feature>
<dbReference type="HAMAP" id="MF_00156">
    <property type="entry name" value="PanB"/>
    <property type="match status" value="1"/>
</dbReference>
<comment type="similarity">
    <text evidence="2 7">Belongs to the PanB family.</text>
</comment>
<dbReference type="GO" id="GO:0008168">
    <property type="term" value="F:methyltransferase activity"/>
    <property type="evidence" value="ECO:0007669"/>
    <property type="project" value="UniProtKB-KW"/>
</dbReference>
<dbReference type="GO" id="GO:0015940">
    <property type="term" value="P:pantothenate biosynthetic process"/>
    <property type="evidence" value="ECO:0007669"/>
    <property type="project" value="UniProtKB-UniRule"/>
</dbReference>
<dbReference type="PATRIC" id="fig|1560234.3.peg.1788"/>
<dbReference type="PANTHER" id="PTHR20881">
    <property type="entry name" value="3-METHYL-2-OXOBUTANOATE HYDROXYMETHYLTRANSFERASE"/>
    <property type="match status" value="1"/>
</dbReference>
<evidence type="ECO:0000256" key="5">
    <source>
        <dbReference type="ARBA" id="ARBA00022679"/>
    </source>
</evidence>
<comment type="subcellular location">
    <subcellularLocation>
        <location evidence="7">Cytoplasm</location>
    </subcellularLocation>
</comment>
<comment type="pathway">
    <text evidence="1 7">Cofactor biosynthesis; (R)-pantothenate biosynthesis; (R)-pantoate from 3-methyl-2-oxobutanoate: step 1/2.</text>
</comment>
<dbReference type="STRING" id="1560234.SP90_13365"/>
<sequence>MSKHTAGTGVKPVTSLDIRQSKGDRKLTMLTAYDYSSATLVDECDIDMILVGDSLGMVMLGREDTISVTVDEMVHHTRAVVRGTKRALVIADMPFMSYETGVEDAMRNAARLFQEGGARAVKLEGGHTVVPQVQALVNAGIPVVGHIGLTPQRVASLGGFKVQGKTAEAANALLEEAKALEAAGVFCLVLEAIPAPIAARITQELTIPTIGIGAGADCDGQVLVFHDLLGLFDRFVPKFVKQYGNLREVAASAISDYKREVEDGSFPASEHSFAMPEHEKEKFEK</sequence>
<dbReference type="EC" id="2.1.2.11" evidence="7"/>
<dbReference type="EMBL" id="JXMS01000027">
    <property type="protein sequence ID" value="OBQ46279.1"/>
    <property type="molecule type" value="Genomic_DNA"/>
</dbReference>
<feature type="binding site" evidence="7 9">
    <location>
        <position position="122"/>
    </location>
    <ligand>
        <name>3-methyl-2-oxobutanoate</name>
        <dbReference type="ChEBI" id="CHEBI:11851"/>
    </ligand>
</feature>